<evidence type="ECO:0000313" key="4">
    <source>
        <dbReference type="EMBL" id="OKL49360.1"/>
    </source>
</evidence>
<dbReference type="InterPro" id="IPR056303">
    <property type="entry name" value="AMIN-like"/>
</dbReference>
<evidence type="ECO:0000256" key="2">
    <source>
        <dbReference type="SAM" id="SignalP"/>
    </source>
</evidence>
<evidence type="ECO:0000256" key="1">
    <source>
        <dbReference type="SAM" id="MobiDB-lite"/>
    </source>
</evidence>
<dbReference type="Pfam" id="PF24837">
    <property type="entry name" value="AMIN-like"/>
    <property type="match status" value="1"/>
</dbReference>
<organism evidence="4 5">
    <name type="scientific">Boudabousia marimammalium</name>
    <dbReference type="NCBI Taxonomy" id="156892"/>
    <lineage>
        <taxon>Bacteria</taxon>
        <taxon>Bacillati</taxon>
        <taxon>Actinomycetota</taxon>
        <taxon>Actinomycetes</taxon>
        <taxon>Actinomycetales</taxon>
        <taxon>Actinomycetaceae</taxon>
        <taxon>Boudabousia</taxon>
    </lineage>
</organism>
<evidence type="ECO:0000259" key="3">
    <source>
        <dbReference type="Pfam" id="PF24837"/>
    </source>
</evidence>
<comment type="caution">
    <text evidence="4">The sequence shown here is derived from an EMBL/GenBank/DDBJ whole genome shotgun (WGS) entry which is preliminary data.</text>
</comment>
<feature type="compositionally biased region" description="Low complexity" evidence="1">
    <location>
        <begin position="43"/>
        <end position="54"/>
    </location>
</feature>
<accession>A0A1Q5PPI8</accession>
<keyword evidence="5" id="KW-1185">Reference proteome</keyword>
<sequence>MLVSLLAVFSLSACTSAATNPPAAQVAMVDTQTSSTPELSLGPAPAATQETAETPEFHNSNLRVETYSGKAWVASGLRLTDEGSFVRIAIDFVGGEGDLGYRVDRNDSPSEMGRGEEITTSSDVPEIDLYITNTTIPTTDEQFDAHFTIPEKARMGGVEFRFDGVFEGETHLVVGTPNLNGYRISQTSNPKQLILDVKK</sequence>
<protein>
    <recommendedName>
        <fullName evidence="3">AMIN-like domain-containing protein</fullName>
    </recommendedName>
</protein>
<dbReference type="AlphaFoldDB" id="A0A1Q5PPI8"/>
<feature type="region of interest" description="Disordered" evidence="1">
    <location>
        <begin position="28"/>
        <end position="60"/>
    </location>
</feature>
<reference evidence="5" key="1">
    <citation type="submission" date="2016-11" db="EMBL/GenBank/DDBJ databases">
        <title>Actinomyces gypaetusis sp. nov. isolated from Gypaetus barbatus in Qinghai Tibet Plateau China.</title>
        <authorList>
            <person name="Meng X."/>
        </authorList>
    </citation>
    <scope>NUCLEOTIDE SEQUENCE [LARGE SCALE GENOMIC DNA]</scope>
    <source>
        <strain evidence="5">DSM 15383</strain>
    </source>
</reference>
<dbReference type="Proteomes" id="UP000186465">
    <property type="component" value="Unassembled WGS sequence"/>
</dbReference>
<evidence type="ECO:0000313" key="5">
    <source>
        <dbReference type="Proteomes" id="UP000186465"/>
    </source>
</evidence>
<dbReference type="EMBL" id="MPDM01000004">
    <property type="protein sequence ID" value="OKL49360.1"/>
    <property type="molecule type" value="Genomic_DNA"/>
</dbReference>
<feature type="signal peptide" evidence="2">
    <location>
        <begin position="1"/>
        <end position="17"/>
    </location>
</feature>
<feature type="chain" id="PRO_5039333380" description="AMIN-like domain-containing protein" evidence="2">
    <location>
        <begin position="18"/>
        <end position="199"/>
    </location>
</feature>
<gene>
    <name evidence="4" type="ORF">BM477_05130</name>
</gene>
<dbReference type="STRING" id="156892.BM477_05130"/>
<name>A0A1Q5PPI8_9ACTO</name>
<proteinExistence type="predicted"/>
<feature type="domain" description="AMIN-like" evidence="3">
    <location>
        <begin position="75"/>
        <end position="198"/>
    </location>
</feature>
<keyword evidence="2" id="KW-0732">Signal</keyword>